<feature type="region of interest" description="Disordered" evidence="12">
    <location>
        <begin position="109"/>
        <end position="139"/>
    </location>
</feature>
<comment type="caution">
    <text evidence="14">The sequence shown here is derived from an EMBL/GenBank/DDBJ whole genome shotgun (WGS) entry which is preliminary data.</text>
</comment>
<reference evidence="14 15" key="1">
    <citation type="journal article" date="2018" name="Proc. Natl. Acad. Sci. U.S.A.">
        <title>Draft genome sequence of Camellia sinensis var. sinensis provides insights into the evolution of the tea genome and tea quality.</title>
        <authorList>
            <person name="Wei C."/>
            <person name="Yang H."/>
            <person name="Wang S."/>
            <person name="Zhao J."/>
            <person name="Liu C."/>
            <person name="Gao L."/>
            <person name="Xia E."/>
            <person name="Lu Y."/>
            <person name="Tai Y."/>
            <person name="She G."/>
            <person name="Sun J."/>
            <person name="Cao H."/>
            <person name="Tong W."/>
            <person name="Gao Q."/>
            <person name="Li Y."/>
            <person name="Deng W."/>
            <person name="Jiang X."/>
            <person name="Wang W."/>
            <person name="Chen Q."/>
            <person name="Zhang S."/>
            <person name="Li H."/>
            <person name="Wu J."/>
            <person name="Wang P."/>
            <person name="Li P."/>
            <person name="Shi C."/>
            <person name="Zheng F."/>
            <person name="Jian J."/>
            <person name="Huang B."/>
            <person name="Shan D."/>
            <person name="Shi M."/>
            <person name="Fang C."/>
            <person name="Yue Y."/>
            <person name="Li F."/>
            <person name="Li D."/>
            <person name="Wei S."/>
            <person name="Han B."/>
            <person name="Jiang C."/>
            <person name="Yin Y."/>
            <person name="Xia T."/>
            <person name="Zhang Z."/>
            <person name="Bennetzen J.L."/>
            <person name="Zhao S."/>
            <person name="Wan X."/>
        </authorList>
    </citation>
    <scope>NUCLEOTIDE SEQUENCE [LARGE SCALE GENOMIC DNA]</scope>
    <source>
        <strain evidence="15">cv. Shuchazao</strain>
        <tissue evidence="14">Leaf</tissue>
    </source>
</reference>
<evidence type="ECO:0000313" key="15">
    <source>
        <dbReference type="Proteomes" id="UP000306102"/>
    </source>
</evidence>
<dbReference type="GO" id="GO:0006397">
    <property type="term" value="P:mRNA processing"/>
    <property type="evidence" value="ECO:0007669"/>
    <property type="project" value="UniProtKB-KW"/>
</dbReference>
<evidence type="ECO:0000256" key="7">
    <source>
        <dbReference type="ARBA" id="ARBA00022946"/>
    </source>
</evidence>
<evidence type="ECO:0000256" key="3">
    <source>
        <dbReference type="ARBA" id="ARBA00022640"/>
    </source>
</evidence>
<evidence type="ECO:0000256" key="4">
    <source>
        <dbReference type="ARBA" id="ARBA00022664"/>
    </source>
</evidence>
<organism evidence="14 15">
    <name type="scientific">Camellia sinensis var. sinensis</name>
    <name type="common">China tea</name>
    <dbReference type="NCBI Taxonomy" id="542762"/>
    <lineage>
        <taxon>Eukaryota</taxon>
        <taxon>Viridiplantae</taxon>
        <taxon>Streptophyta</taxon>
        <taxon>Embryophyta</taxon>
        <taxon>Tracheophyta</taxon>
        <taxon>Spermatophyta</taxon>
        <taxon>Magnoliopsida</taxon>
        <taxon>eudicotyledons</taxon>
        <taxon>Gunneridae</taxon>
        <taxon>Pentapetalae</taxon>
        <taxon>asterids</taxon>
        <taxon>Ericales</taxon>
        <taxon>Theaceae</taxon>
        <taxon>Camellia</taxon>
    </lineage>
</organism>
<dbReference type="Proteomes" id="UP000306102">
    <property type="component" value="Unassembled WGS sequence"/>
</dbReference>
<dbReference type="PANTHER" id="PTHR31846:SF10">
    <property type="entry name" value="CHLOROPLASTIC GROUP IIA INTRON SPLICING FACILITATOR CRS1, CHLOROPLASTIC"/>
    <property type="match status" value="1"/>
</dbReference>
<dbReference type="Gene3D" id="3.30.110.60">
    <property type="entry name" value="YhbY-like"/>
    <property type="match status" value="3"/>
</dbReference>
<dbReference type="InterPro" id="IPR035920">
    <property type="entry name" value="YhbY-like_sf"/>
</dbReference>
<accession>A0A4S4DFZ6</accession>
<keyword evidence="6 10" id="KW-0694">RNA-binding</keyword>
<evidence type="ECO:0000256" key="6">
    <source>
        <dbReference type="ARBA" id="ARBA00022884"/>
    </source>
</evidence>
<evidence type="ECO:0000256" key="11">
    <source>
        <dbReference type="SAM" id="Coils"/>
    </source>
</evidence>
<keyword evidence="4" id="KW-0507">mRNA processing</keyword>
<evidence type="ECO:0000256" key="10">
    <source>
        <dbReference type="PROSITE-ProRule" id="PRU00626"/>
    </source>
</evidence>
<dbReference type="GO" id="GO:0003729">
    <property type="term" value="F:mRNA binding"/>
    <property type="evidence" value="ECO:0007669"/>
    <property type="project" value="InterPro"/>
</dbReference>
<dbReference type="PANTHER" id="PTHR31846">
    <property type="entry name" value="CRS1 / YHBY (CRM) DOMAIN-CONTAINING PROTEIN"/>
    <property type="match status" value="1"/>
</dbReference>
<evidence type="ECO:0000256" key="5">
    <source>
        <dbReference type="ARBA" id="ARBA00022737"/>
    </source>
</evidence>
<dbReference type="AlphaFoldDB" id="A0A4S4DFZ6"/>
<proteinExistence type="predicted"/>
<comment type="subcellular location">
    <subcellularLocation>
        <location evidence="1">Plastid</location>
        <location evidence="1">Chloroplast</location>
    </subcellularLocation>
</comment>
<protein>
    <recommendedName>
        <fullName evidence="13">CRM domain-containing protein</fullName>
    </recommendedName>
</protein>
<evidence type="ECO:0000259" key="13">
    <source>
        <dbReference type="PROSITE" id="PS51295"/>
    </source>
</evidence>
<evidence type="ECO:0000313" key="14">
    <source>
        <dbReference type="EMBL" id="THG01595.1"/>
    </source>
</evidence>
<dbReference type="Pfam" id="PF01985">
    <property type="entry name" value="CRS1_YhbY"/>
    <property type="match status" value="3"/>
</dbReference>
<keyword evidence="8" id="KW-0508">mRNA splicing</keyword>
<dbReference type="GO" id="GO:0000373">
    <property type="term" value="P:Group II intron splicing"/>
    <property type="evidence" value="ECO:0007669"/>
    <property type="project" value="UniProtKB-ARBA"/>
</dbReference>
<dbReference type="InterPro" id="IPR001890">
    <property type="entry name" value="RNA-binding_CRM"/>
</dbReference>
<keyword evidence="2" id="KW-0150">Chloroplast</keyword>
<dbReference type="EMBL" id="SDRB02011380">
    <property type="protein sequence ID" value="THG01595.1"/>
    <property type="molecule type" value="Genomic_DNA"/>
</dbReference>
<dbReference type="PROSITE" id="PS51295">
    <property type="entry name" value="CRM"/>
    <property type="match status" value="3"/>
</dbReference>
<gene>
    <name evidence="14" type="ORF">TEA_010031</name>
</gene>
<dbReference type="InterPro" id="IPR045278">
    <property type="entry name" value="CRS1/CFM2/CFM3"/>
</dbReference>
<keyword evidence="5" id="KW-0677">Repeat</keyword>
<feature type="coiled-coil region" evidence="11">
    <location>
        <begin position="589"/>
        <end position="616"/>
    </location>
</feature>
<keyword evidence="15" id="KW-1185">Reference proteome</keyword>
<evidence type="ECO:0000256" key="2">
    <source>
        <dbReference type="ARBA" id="ARBA00022528"/>
    </source>
</evidence>
<dbReference type="SUPFAM" id="SSF75471">
    <property type="entry name" value="YhbY-like"/>
    <property type="match status" value="3"/>
</dbReference>
<feature type="domain" description="CRM" evidence="13">
    <location>
        <begin position="641"/>
        <end position="741"/>
    </location>
</feature>
<evidence type="ECO:0000256" key="8">
    <source>
        <dbReference type="ARBA" id="ARBA00023187"/>
    </source>
</evidence>
<sequence>MAATLFLSALLPPSSNTHHFPHISNPISNLYIPTSLSLLYPNSFRSRKSTPPSNSLKSLPSTSTLYTIQSPNPDYLLSAEPILRSDAVIKMPTAPWMKGPLLLHPNQVLDLSKPRKKKNNLTNNEEENPDPSLIDRVSGGRRKKAMKKIFEGVGKLQETLGSEETQKNPEEIGFDFSLGELGEDGNPKLGEKMPWESNERVVFRRTKKEKVVTAADVSLDGELLGRLRGEAARMRKWVKVMKAGVTHTVIDQIHQIWKDNELAMVKFDLPLCRNMDRAQEIVEIKTGGLVVWCKKDALVVYRGCNYQFRLRSFSKMHSGFARGQTTSSLNIRNHQIKLNMTLSQVESDESTGEEMKSRNDGEMANIPINGSLYEREADRLLDGLGPRFIDWWRPKPLPVDADLLPEVVPRFKPPFRLCPPHARAKLTDDELTYLRKLARPLPFHFVLGRNRKLQGLAAAILKLWEKCHTVKIAVKFGIPNTNNAQMAYELKASFITRSCGVLLLRNKFIIILYRGKDFLTDGVANQVAEREMELSKCQIQEEVARLKAIETFHMTDESHVNTSTSGSLSEFKIIQSECANLKNRYGEVDVQLQAEKEILKKQLRNQERKLFILKVKIRKSTMELSKLNSAWRPSEQDADQEMLTQEERECFRKMGLKMDSNLVLGRRGVFDGVIEGLHQHWKHREIAKVITMQRLYSQVLYTAKHLEVESGGILVSVDKLKEGHAIIIYRGKNYRRPLNLVPPNLLSKREALHRSLEMQRIGSLKFFAYKRQQEICDLKCKLADLEKRWEIDKRESDKVTWNGLKEPTCHGIS</sequence>
<dbReference type="SMART" id="SM01103">
    <property type="entry name" value="CRS1_YhbY"/>
    <property type="match status" value="3"/>
</dbReference>
<name>A0A4S4DFZ6_CAMSN</name>
<dbReference type="STRING" id="542762.A0A4S4DFZ6"/>
<evidence type="ECO:0000256" key="12">
    <source>
        <dbReference type="SAM" id="MobiDB-lite"/>
    </source>
</evidence>
<keyword evidence="3" id="KW-0934">Plastid</keyword>
<evidence type="ECO:0000256" key="9">
    <source>
        <dbReference type="ARBA" id="ARBA00023274"/>
    </source>
</evidence>
<keyword evidence="7" id="KW-0809">Transit peptide</keyword>
<dbReference type="GO" id="GO:1990904">
    <property type="term" value="C:ribonucleoprotein complex"/>
    <property type="evidence" value="ECO:0007669"/>
    <property type="project" value="UniProtKB-KW"/>
</dbReference>
<dbReference type="GO" id="GO:0009507">
    <property type="term" value="C:chloroplast"/>
    <property type="evidence" value="ECO:0007669"/>
    <property type="project" value="UniProtKB-SubCell"/>
</dbReference>
<evidence type="ECO:0000256" key="1">
    <source>
        <dbReference type="ARBA" id="ARBA00004229"/>
    </source>
</evidence>
<keyword evidence="9" id="KW-0687">Ribonucleoprotein</keyword>
<keyword evidence="11" id="KW-0175">Coiled coil</keyword>
<feature type="domain" description="CRM" evidence="13">
    <location>
        <begin position="217"/>
        <end position="313"/>
    </location>
</feature>
<feature type="domain" description="CRM" evidence="13">
    <location>
        <begin position="424"/>
        <end position="525"/>
    </location>
</feature>